<dbReference type="Proteomes" id="UP000004324">
    <property type="component" value="Unassembled WGS sequence"/>
</dbReference>
<dbReference type="NCBIfam" id="NF041155">
    <property type="entry name" value="encap_f1"/>
    <property type="match status" value="1"/>
</dbReference>
<dbReference type="Gene3D" id="3.30.2320.10">
    <property type="entry name" value="hypothetical protein PF0899 domain"/>
    <property type="match status" value="1"/>
</dbReference>
<dbReference type="PANTHER" id="PTHR37165:SF1">
    <property type="entry name" value="TYPE 1 ENCAPSULIN SHELL PROTEIN"/>
    <property type="match status" value="1"/>
</dbReference>
<dbReference type="SUPFAM" id="SSF56563">
    <property type="entry name" value="Major capsid protein gp5"/>
    <property type="match status" value="1"/>
</dbReference>
<keyword evidence="6" id="KW-1185">Reference proteome</keyword>
<dbReference type="Pfam" id="PF04454">
    <property type="entry name" value="Linocin_M18"/>
    <property type="match status" value="1"/>
</dbReference>
<dbReference type="GO" id="GO:0140737">
    <property type="term" value="C:encapsulin nanocompartment"/>
    <property type="evidence" value="ECO:0007669"/>
    <property type="project" value="UniProtKB-SubCell"/>
</dbReference>
<evidence type="ECO:0000256" key="3">
    <source>
        <dbReference type="ARBA" id="ARBA00033787"/>
    </source>
</evidence>
<comment type="subcellular location">
    <subcellularLocation>
        <location evidence="1">Encapsulin nanocompartment</location>
    </subcellularLocation>
</comment>
<sequence>MDILDRDSAPLTETEWSKVDEAVVNTARRMLVGRRVIEVLGPMGPGVYTIPYSIFSGTSSTGIDMVGEQEDFIVAPSSRATTSVPMLYKDFRIMWRDVEADRHMGLPLDVSTAAVAANYVAVQEDNLIFNGNKELGQVGLLNVQGRKTVKISNWDEPGSALADAVKAVSALSEAGHYGPYAMVVSPLLFGRMVRVYGNTGMLELDQVKALITGGVYYSNTISGNKAVVLATGGHNVNLAVGQDMTTSYMGAANMNHTFRVLETAALLVRRPDAICTIE</sequence>
<dbReference type="PANTHER" id="PTHR37165">
    <property type="entry name" value="PEPTIDASE U56 FAMILY"/>
    <property type="match status" value="1"/>
</dbReference>
<dbReference type="Gene3D" id="3.30.2400.30">
    <property type="match status" value="1"/>
</dbReference>
<evidence type="ECO:0000256" key="1">
    <source>
        <dbReference type="ARBA" id="ARBA00033738"/>
    </source>
</evidence>
<dbReference type="InterPro" id="IPR051429">
    <property type="entry name" value="Encapsulin_nc"/>
</dbReference>
<dbReference type="InterPro" id="IPR007544">
    <property type="entry name" value="ENCAP"/>
</dbReference>
<evidence type="ECO:0000313" key="5">
    <source>
        <dbReference type="EMBL" id="EIW20893.1"/>
    </source>
</evidence>
<protein>
    <recommendedName>
        <fullName evidence="4">Type 1 encapsulin shell protein</fullName>
    </recommendedName>
</protein>
<evidence type="ECO:0000313" key="6">
    <source>
        <dbReference type="Proteomes" id="UP000004324"/>
    </source>
</evidence>
<comment type="caution">
    <text evidence="5">The sequence shown here is derived from an EMBL/GenBank/DDBJ whole genome shotgun (WGS) entry which is preliminary data.</text>
</comment>
<keyword evidence="3" id="KW-1284">Encapsulin nanocompartment</keyword>
<evidence type="ECO:0000256" key="4">
    <source>
        <dbReference type="ARBA" id="ARBA00050023"/>
    </source>
</evidence>
<gene>
    <name evidence="5" type="ORF">FB4_1745</name>
</gene>
<dbReference type="PATRIC" id="fig|1149862.3.peg.19"/>
<reference evidence="5 6" key="1">
    <citation type="journal article" date="2012" name="J. Bacteriol.">
        <title>Draft Genome Sequences for Two Metal-Reducing Pelosinus fermentans Strains Isolated from a Cr(VI)-Contaminated Site and for Type Strain R7.</title>
        <authorList>
            <person name="Brown S.D."/>
            <person name="Podar M."/>
            <person name="Klingeman D.M."/>
            <person name="Johnson C.M."/>
            <person name="Yang Z.K."/>
            <person name="Utturkar S.M."/>
            <person name="Land M.L."/>
            <person name="Mosher J.J."/>
            <person name="Hurt R.A.Jr."/>
            <person name="Phelps T.J."/>
            <person name="Palumbo A.V."/>
            <person name="Arkin A.P."/>
            <person name="Hazen T.C."/>
            <person name="Elias D.A."/>
        </authorList>
    </citation>
    <scope>NUCLEOTIDE SEQUENCE [LARGE SCALE GENOMIC DNA]</scope>
    <source>
        <strain evidence="5 6">B4</strain>
    </source>
</reference>
<accession>I8RKU8</accession>
<evidence type="ECO:0000256" key="2">
    <source>
        <dbReference type="ARBA" id="ARBA00033743"/>
    </source>
</evidence>
<dbReference type="PIRSF" id="PIRSF019254">
    <property type="entry name" value="CFP29"/>
    <property type="match status" value="1"/>
</dbReference>
<proteinExistence type="inferred from homology"/>
<dbReference type="RefSeq" id="WP_007930143.1">
    <property type="nucleotide sequence ID" value="NZ_AKVJ01000002.1"/>
</dbReference>
<dbReference type="AlphaFoldDB" id="I8RKU8"/>
<organism evidence="5 6">
    <name type="scientific">Pelosinus fermentans B4</name>
    <dbReference type="NCBI Taxonomy" id="1149862"/>
    <lineage>
        <taxon>Bacteria</taxon>
        <taxon>Bacillati</taxon>
        <taxon>Bacillota</taxon>
        <taxon>Negativicutes</taxon>
        <taxon>Selenomonadales</taxon>
        <taxon>Sporomusaceae</taxon>
        <taxon>Pelosinus</taxon>
    </lineage>
</organism>
<comment type="similarity">
    <text evidence="2">Belongs to the encapsulin family. Family 1 subfamily.</text>
</comment>
<name>I8RKU8_9FIRM</name>
<dbReference type="OrthoDB" id="2922at2"/>
<dbReference type="EMBL" id="AKVJ01000002">
    <property type="protein sequence ID" value="EIW20893.1"/>
    <property type="molecule type" value="Genomic_DNA"/>
</dbReference>